<dbReference type="Pfam" id="PF02861">
    <property type="entry name" value="Clp_N"/>
    <property type="match status" value="1"/>
</dbReference>
<keyword evidence="1" id="KW-0677">Repeat</keyword>
<dbReference type="PROSITE" id="PS51903">
    <property type="entry name" value="CLP_R"/>
    <property type="match status" value="1"/>
</dbReference>
<comment type="caution">
    <text evidence="3">The sequence shown here is derived from an EMBL/GenBank/DDBJ whole genome shotgun (WGS) entry which is preliminary data.</text>
</comment>
<keyword evidence="4" id="KW-1185">Reference proteome</keyword>
<evidence type="ECO:0000256" key="1">
    <source>
        <dbReference type="PROSITE-ProRule" id="PRU01251"/>
    </source>
</evidence>
<dbReference type="InterPro" id="IPR036628">
    <property type="entry name" value="Clp_N_dom_sf"/>
</dbReference>
<evidence type="ECO:0000313" key="4">
    <source>
        <dbReference type="Proteomes" id="UP000470470"/>
    </source>
</evidence>
<evidence type="ECO:0000313" key="3">
    <source>
        <dbReference type="EMBL" id="NEL53701.1"/>
    </source>
</evidence>
<sequence>MFERFTDEAKQAVVSAQQQARDLRADRIEPVHLLLALAAVPGPGREAIEAAGLDHHRLRTAAERSGTALDADALAALGIDLDQVRAATEATFGPGALDGGAAPRGHLRFTAGSKKALELSLRLAMRRPGRRVIDSGCLLHGVLSLADPVVVRVLHQLDGDPDVLRARIEPDVA</sequence>
<dbReference type="EMBL" id="JAAGWK010000009">
    <property type="protein sequence ID" value="NEL53701.1"/>
    <property type="molecule type" value="Genomic_DNA"/>
</dbReference>
<name>A0A7K3WB62_9ACTN</name>
<proteinExistence type="predicted"/>
<dbReference type="Gene3D" id="1.10.1780.10">
    <property type="entry name" value="Clp, N-terminal domain"/>
    <property type="match status" value="2"/>
</dbReference>
<dbReference type="RefSeq" id="WP_152728419.1">
    <property type="nucleotide sequence ID" value="NZ_JAABOZ010000002.1"/>
</dbReference>
<dbReference type="InterPro" id="IPR004176">
    <property type="entry name" value="Clp_R_N"/>
</dbReference>
<dbReference type="AlphaFoldDB" id="A0A7K3WB62"/>
<gene>
    <name evidence="3" type="ORF">G1H19_06750</name>
</gene>
<evidence type="ECO:0000259" key="2">
    <source>
        <dbReference type="PROSITE" id="PS51903"/>
    </source>
</evidence>
<organism evidence="3 4">
    <name type="scientific">Goekera deserti</name>
    <dbReference type="NCBI Taxonomy" id="2497753"/>
    <lineage>
        <taxon>Bacteria</taxon>
        <taxon>Bacillati</taxon>
        <taxon>Actinomycetota</taxon>
        <taxon>Actinomycetes</taxon>
        <taxon>Geodermatophilales</taxon>
        <taxon>Geodermatophilaceae</taxon>
        <taxon>Goekera</taxon>
    </lineage>
</organism>
<feature type="domain" description="Clp R" evidence="2">
    <location>
        <begin position="2"/>
        <end position="173"/>
    </location>
</feature>
<dbReference type="Proteomes" id="UP000470470">
    <property type="component" value="Unassembled WGS sequence"/>
</dbReference>
<dbReference type="SUPFAM" id="SSF81923">
    <property type="entry name" value="Double Clp-N motif"/>
    <property type="match status" value="2"/>
</dbReference>
<reference evidence="3 4" key="1">
    <citation type="submission" date="2020-02" db="EMBL/GenBank/DDBJ databases">
        <title>The whole genome sequence of CPCC 205119.</title>
        <authorList>
            <person name="Jiang Z."/>
        </authorList>
    </citation>
    <scope>NUCLEOTIDE SEQUENCE [LARGE SCALE GENOMIC DNA]</scope>
    <source>
        <strain evidence="3 4">CPCC 205119</strain>
    </source>
</reference>
<protein>
    <recommendedName>
        <fullName evidence="2">Clp R domain-containing protein</fullName>
    </recommendedName>
</protein>
<accession>A0A7K3WB62</accession>